<dbReference type="Gene3D" id="3.20.20.100">
    <property type="entry name" value="NADP-dependent oxidoreductase domain"/>
    <property type="match status" value="1"/>
</dbReference>
<dbReference type="InterPro" id="IPR036812">
    <property type="entry name" value="NAD(P)_OxRdtase_dom_sf"/>
</dbReference>
<evidence type="ECO:0000313" key="2">
    <source>
        <dbReference type="EMBL" id="SVE51298.1"/>
    </source>
</evidence>
<dbReference type="EMBL" id="UINC01222492">
    <property type="protein sequence ID" value="SVE51298.1"/>
    <property type="molecule type" value="Genomic_DNA"/>
</dbReference>
<feature type="non-terminal residue" evidence="2">
    <location>
        <position position="63"/>
    </location>
</feature>
<feature type="domain" description="NADP-dependent oxidoreductase" evidence="1">
    <location>
        <begin position="16"/>
        <end position="63"/>
    </location>
</feature>
<protein>
    <recommendedName>
        <fullName evidence="1">NADP-dependent oxidoreductase domain-containing protein</fullName>
    </recommendedName>
</protein>
<gene>
    <name evidence="2" type="ORF">METZ01_LOCUS504152</name>
</gene>
<name>A0A383E5E2_9ZZZZ</name>
<reference evidence="2" key="1">
    <citation type="submission" date="2018-05" db="EMBL/GenBank/DDBJ databases">
        <authorList>
            <person name="Lanie J.A."/>
            <person name="Ng W.-L."/>
            <person name="Kazmierczak K.M."/>
            <person name="Andrzejewski T.M."/>
            <person name="Davidsen T.M."/>
            <person name="Wayne K.J."/>
            <person name="Tettelin H."/>
            <person name="Glass J.I."/>
            <person name="Rusch D."/>
            <person name="Podicherti R."/>
            <person name="Tsui H.-C.T."/>
            <person name="Winkler M.E."/>
        </authorList>
    </citation>
    <scope>NUCLEOTIDE SEQUENCE</scope>
</reference>
<proteinExistence type="predicted"/>
<accession>A0A383E5E2</accession>
<dbReference type="AlphaFoldDB" id="A0A383E5E2"/>
<evidence type="ECO:0000259" key="1">
    <source>
        <dbReference type="Pfam" id="PF00248"/>
    </source>
</evidence>
<dbReference type="SUPFAM" id="SSF51430">
    <property type="entry name" value="NAD(P)-linked oxidoreductase"/>
    <property type="match status" value="1"/>
</dbReference>
<organism evidence="2">
    <name type="scientific">marine metagenome</name>
    <dbReference type="NCBI Taxonomy" id="408172"/>
    <lineage>
        <taxon>unclassified sequences</taxon>
        <taxon>metagenomes</taxon>
        <taxon>ecological metagenomes</taxon>
    </lineage>
</organism>
<dbReference type="Pfam" id="PF00248">
    <property type="entry name" value="Aldo_ket_red"/>
    <property type="match status" value="1"/>
</dbReference>
<sequence>METRQLGTNGAIVPVICLGTWPIGGGFGHIDYNNGVNTIKTSIDAGITFIDTAEGYNNSEKLV</sequence>
<dbReference type="InterPro" id="IPR023210">
    <property type="entry name" value="NADP_OxRdtase_dom"/>
</dbReference>